<reference evidence="1 2" key="1">
    <citation type="journal article" date="2016" name="Sci. Rep.">
        <title>Metabolic traits of an uncultured archaeal lineage -MSBL1- from brine pools of the Red Sea.</title>
        <authorList>
            <person name="Mwirichia R."/>
            <person name="Alam I."/>
            <person name="Rashid M."/>
            <person name="Vinu M."/>
            <person name="Ba-Alawi W."/>
            <person name="Anthony Kamau A."/>
            <person name="Kamanda Ngugi D."/>
            <person name="Goker M."/>
            <person name="Klenk H.P."/>
            <person name="Bajic V."/>
            <person name="Stingl U."/>
        </authorList>
    </citation>
    <scope>NUCLEOTIDE SEQUENCE [LARGE SCALE GENOMIC DNA]</scope>
    <source>
        <strain evidence="1">SCGC-AAA261D19</strain>
    </source>
</reference>
<proteinExistence type="predicted"/>
<protein>
    <submittedName>
        <fullName evidence="1">Uncharacterized protein</fullName>
    </submittedName>
</protein>
<sequence>MVKRSYASFEVLIESEAESVDEAKREVVEWIRENADKVTEDNVEAVRLPSPEMHPPRTLKIGDRVMGVLGNAQEVGTVISLLLIGRNGPEAFVRFDNGKLRGMTLDKLTLLD</sequence>
<organism evidence="1 2">
    <name type="scientific">candidate division MSBL1 archaeon SCGC-AAA261D19</name>
    <dbReference type="NCBI Taxonomy" id="1698273"/>
    <lineage>
        <taxon>Archaea</taxon>
        <taxon>Methanobacteriati</taxon>
        <taxon>Methanobacteriota</taxon>
        <taxon>candidate division MSBL1</taxon>
    </lineage>
</organism>
<comment type="caution">
    <text evidence="1">The sequence shown here is derived from an EMBL/GenBank/DDBJ whole genome shotgun (WGS) entry which is preliminary data.</text>
</comment>
<evidence type="ECO:0000313" key="2">
    <source>
        <dbReference type="Proteomes" id="UP000070400"/>
    </source>
</evidence>
<dbReference type="EMBL" id="LHXX01000021">
    <property type="protein sequence ID" value="KXB02221.1"/>
    <property type="molecule type" value="Genomic_DNA"/>
</dbReference>
<name>A0A133V702_9EURY</name>
<dbReference type="Proteomes" id="UP000070400">
    <property type="component" value="Unassembled WGS sequence"/>
</dbReference>
<gene>
    <name evidence="1" type="ORF">AKJ43_02195</name>
</gene>
<keyword evidence="2" id="KW-1185">Reference proteome</keyword>
<accession>A0A133V702</accession>
<dbReference type="AlphaFoldDB" id="A0A133V702"/>
<evidence type="ECO:0000313" key="1">
    <source>
        <dbReference type="EMBL" id="KXB02221.1"/>
    </source>
</evidence>